<evidence type="ECO:0000256" key="1">
    <source>
        <dbReference type="ARBA" id="ARBA00023015"/>
    </source>
</evidence>
<dbReference type="InterPro" id="IPR035472">
    <property type="entry name" value="RpiR-like_SIS"/>
</dbReference>
<feature type="compositionally biased region" description="Pro residues" evidence="4">
    <location>
        <begin position="1"/>
        <end position="11"/>
    </location>
</feature>
<dbReference type="InterPro" id="IPR000281">
    <property type="entry name" value="HTH_RpiR"/>
</dbReference>
<gene>
    <name evidence="7" type="ORF">DCK97_14160</name>
</gene>
<dbReference type="SUPFAM" id="SSF46689">
    <property type="entry name" value="Homeodomain-like"/>
    <property type="match status" value="1"/>
</dbReference>
<dbReference type="InterPro" id="IPR036388">
    <property type="entry name" value="WH-like_DNA-bd_sf"/>
</dbReference>
<sequence length="345" mass="35658">MPPWPPLALRPPEPEGQMSGAAGADEVLQRIEAGMDGLSPQLRRAARHLLDHPDRVPLVSMRRLADEAGVTPATFVRLAEKLGYAGFTELGALFRDRLAGGGDGRYADRSRRLQRLGAGDGPAGLVADFLAADRANLDQSLGADAAPALAAAAGAIVAARRVVVIGQRKCHTLGFFLAYALDLVRPGVTLAGDAAGLLPDRLRDLGPGDVLIAATITRYARATRDAVVFAAGAGATVVVLTDDRDGPVAAYADHVLLLAHDGPGIFRSLTGGLALAQALVGLVAVGIGAPADDRVARAEAHLDGFRTLLDGPAQRRSIAPRGSRKDRSTSKPGAITGRQGGVDDG</sequence>
<dbReference type="Proteomes" id="UP000257706">
    <property type="component" value="Unassembled WGS sequence"/>
</dbReference>
<proteinExistence type="predicted"/>
<accession>A0A3B9IMV7</accession>
<evidence type="ECO:0000256" key="2">
    <source>
        <dbReference type="ARBA" id="ARBA00023125"/>
    </source>
</evidence>
<keyword evidence="1" id="KW-0805">Transcription regulation</keyword>
<organism evidence="7 8">
    <name type="scientific">Tistrella mobilis</name>
    <dbReference type="NCBI Taxonomy" id="171437"/>
    <lineage>
        <taxon>Bacteria</taxon>
        <taxon>Pseudomonadati</taxon>
        <taxon>Pseudomonadota</taxon>
        <taxon>Alphaproteobacteria</taxon>
        <taxon>Geminicoccales</taxon>
        <taxon>Geminicoccaceae</taxon>
        <taxon>Tistrella</taxon>
    </lineage>
</organism>
<evidence type="ECO:0000256" key="3">
    <source>
        <dbReference type="ARBA" id="ARBA00023163"/>
    </source>
</evidence>
<dbReference type="Pfam" id="PF01418">
    <property type="entry name" value="HTH_6"/>
    <property type="match status" value="1"/>
</dbReference>
<feature type="domain" description="HTH rpiR-type" evidence="5">
    <location>
        <begin position="25"/>
        <end position="101"/>
    </location>
</feature>
<dbReference type="Gene3D" id="1.10.10.10">
    <property type="entry name" value="Winged helix-like DNA-binding domain superfamily/Winged helix DNA-binding domain"/>
    <property type="match status" value="1"/>
</dbReference>
<name>A0A3B9IMV7_9PROT</name>
<reference evidence="7 8" key="1">
    <citation type="journal article" date="2018" name="Nat. Biotechnol.">
        <title>A standardized bacterial taxonomy based on genome phylogeny substantially revises the tree of life.</title>
        <authorList>
            <person name="Parks D.H."/>
            <person name="Chuvochina M."/>
            <person name="Waite D.W."/>
            <person name="Rinke C."/>
            <person name="Skarshewski A."/>
            <person name="Chaumeil P.A."/>
            <person name="Hugenholtz P."/>
        </authorList>
    </citation>
    <scope>NUCLEOTIDE SEQUENCE [LARGE SCALE GENOMIC DNA]</scope>
    <source>
        <strain evidence="7">UBA8739</strain>
    </source>
</reference>
<dbReference type="InterPro" id="IPR047640">
    <property type="entry name" value="RpiR-like"/>
</dbReference>
<dbReference type="Gene3D" id="3.40.50.10490">
    <property type="entry name" value="Glucose-6-phosphate isomerase like protein, domain 1"/>
    <property type="match status" value="1"/>
</dbReference>
<dbReference type="EMBL" id="DMAI01000223">
    <property type="protein sequence ID" value="HAE48559.1"/>
    <property type="molecule type" value="Genomic_DNA"/>
</dbReference>
<evidence type="ECO:0000313" key="8">
    <source>
        <dbReference type="Proteomes" id="UP000257706"/>
    </source>
</evidence>
<evidence type="ECO:0000256" key="4">
    <source>
        <dbReference type="SAM" id="MobiDB-lite"/>
    </source>
</evidence>
<keyword evidence="3" id="KW-0804">Transcription</keyword>
<comment type="caution">
    <text evidence="7">The sequence shown here is derived from an EMBL/GenBank/DDBJ whole genome shotgun (WGS) entry which is preliminary data.</text>
</comment>
<dbReference type="GO" id="GO:0003677">
    <property type="term" value="F:DNA binding"/>
    <property type="evidence" value="ECO:0007669"/>
    <property type="project" value="UniProtKB-KW"/>
</dbReference>
<feature type="domain" description="SIS" evidence="6">
    <location>
        <begin position="152"/>
        <end position="294"/>
    </location>
</feature>
<dbReference type="Pfam" id="PF01380">
    <property type="entry name" value="SIS"/>
    <property type="match status" value="1"/>
</dbReference>
<dbReference type="PROSITE" id="PS51464">
    <property type="entry name" value="SIS"/>
    <property type="match status" value="1"/>
</dbReference>
<dbReference type="PANTHER" id="PTHR30514">
    <property type="entry name" value="GLUCOKINASE"/>
    <property type="match status" value="1"/>
</dbReference>
<protein>
    <submittedName>
        <fullName evidence="7">MurR/RpiR family transcriptional regulator</fullName>
    </submittedName>
</protein>
<feature type="region of interest" description="Disordered" evidence="4">
    <location>
        <begin position="313"/>
        <end position="345"/>
    </location>
</feature>
<dbReference type="PROSITE" id="PS51071">
    <property type="entry name" value="HTH_RPIR"/>
    <property type="match status" value="1"/>
</dbReference>
<evidence type="ECO:0000259" key="5">
    <source>
        <dbReference type="PROSITE" id="PS51071"/>
    </source>
</evidence>
<evidence type="ECO:0000313" key="7">
    <source>
        <dbReference type="EMBL" id="HAE48559.1"/>
    </source>
</evidence>
<dbReference type="GO" id="GO:1901135">
    <property type="term" value="P:carbohydrate derivative metabolic process"/>
    <property type="evidence" value="ECO:0007669"/>
    <property type="project" value="InterPro"/>
</dbReference>
<dbReference type="InterPro" id="IPR046348">
    <property type="entry name" value="SIS_dom_sf"/>
</dbReference>
<evidence type="ECO:0000259" key="6">
    <source>
        <dbReference type="PROSITE" id="PS51464"/>
    </source>
</evidence>
<dbReference type="GO" id="GO:0003700">
    <property type="term" value="F:DNA-binding transcription factor activity"/>
    <property type="evidence" value="ECO:0007669"/>
    <property type="project" value="InterPro"/>
</dbReference>
<dbReference type="InterPro" id="IPR001347">
    <property type="entry name" value="SIS_dom"/>
</dbReference>
<dbReference type="SUPFAM" id="SSF53697">
    <property type="entry name" value="SIS domain"/>
    <property type="match status" value="1"/>
</dbReference>
<keyword evidence="2" id="KW-0238">DNA-binding</keyword>
<dbReference type="PANTHER" id="PTHR30514:SF18">
    <property type="entry name" value="RPIR-FAMILY TRANSCRIPTIONAL REGULATOR"/>
    <property type="match status" value="1"/>
</dbReference>
<dbReference type="InterPro" id="IPR009057">
    <property type="entry name" value="Homeodomain-like_sf"/>
</dbReference>
<feature type="region of interest" description="Disordered" evidence="4">
    <location>
        <begin position="1"/>
        <end position="20"/>
    </location>
</feature>
<dbReference type="AlphaFoldDB" id="A0A3B9IMV7"/>
<dbReference type="GO" id="GO:0097367">
    <property type="term" value="F:carbohydrate derivative binding"/>
    <property type="evidence" value="ECO:0007669"/>
    <property type="project" value="InterPro"/>
</dbReference>
<dbReference type="CDD" id="cd05013">
    <property type="entry name" value="SIS_RpiR"/>
    <property type="match status" value="1"/>
</dbReference>